<evidence type="ECO:0000256" key="4">
    <source>
        <dbReference type="ARBA" id="ARBA00022801"/>
    </source>
</evidence>
<dbReference type="CDD" id="cd11377">
    <property type="entry name" value="Pro-peptidase_S53"/>
    <property type="match status" value="1"/>
</dbReference>
<dbReference type="SMART" id="SM00944">
    <property type="entry name" value="Pro-kuma_activ"/>
    <property type="match status" value="1"/>
</dbReference>
<feature type="chain" id="PRO_5025479158" evidence="9">
    <location>
        <begin position="19"/>
        <end position="686"/>
    </location>
</feature>
<feature type="active site" description="Charge relay system" evidence="8">
    <location>
        <position position="297"/>
    </location>
</feature>
<dbReference type="AlphaFoldDB" id="A0A6A6Q7D3"/>
<dbReference type="SUPFAM" id="SSF52743">
    <property type="entry name" value="Subtilisin-like"/>
    <property type="match status" value="1"/>
</dbReference>
<evidence type="ECO:0000256" key="7">
    <source>
        <dbReference type="ARBA" id="ARBA00023145"/>
    </source>
</evidence>
<keyword evidence="3 8" id="KW-0479">Metal-binding</keyword>
<comment type="cofactor">
    <cofactor evidence="8">
        <name>Ca(2+)</name>
        <dbReference type="ChEBI" id="CHEBI:29108"/>
    </cofactor>
    <text evidence="8">Binds 1 Ca(2+) ion per subunit.</text>
</comment>
<dbReference type="InterPro" id="IPR030400">
    <property type="entry name" value="Sedolisin_dom"/>
</dbReference>
<evidence type="ECO:0000256" key="8">
    <source>
        <dbReference type="PROSITE-ProRule" id="PRU01032"/>
    </source>
</evidence>
<dbReference type="Pfam" id="PF09286">
    <property type="entry name" value="Pro-kuma_activ"/>
    <property type="match status" value="1"/>
</dbReference>
<name>A0A6A6Q7D3_9PEZI</name>
<feature type="domain" description="Peptidase S53" evidence="10">
    <location>
        <begin position="211"/>
        <end position="676"/>
    </location>
</feature>
<dbReference type="InterPro" id="IPR036852">
    <property type="entry name" value="Peptidase_S8/S53_dom_sf"/>
</dbReference>
<evidence type="ECO:0000256" key="3">
    <source>
        <dbReference type="ARBA" id="ARBA00022723"/>
    </source>
</evidence>
<dbReference type="PROSITE" id="PS51695">
    <property type="entry name" value="SEDOLISIN"/>
    <property type="match status" value="1"/>
</dbReference>
<keyword evidence="6 8" id="KW-0106">Calcium</keyword>
<evidence type="ECO:0000313" key="11">
    <source>
        <dbReference type="EMBL" id="KAF2488202.1"/>
    </source>
</evidence>
<dbReference type="PANTHER" id="PTHR14218">
    <property type="entry name" value="PROTEASE S8 TRIPEPTIDYL PEPTIDASE I CLN2"/>
    <property type="match status" value="1"/>
</dbReference>
<organism evidence="11 12">
    <name type="scientific">Neohortaea acidophila</name>
    <dbReference type="NCBI Taxonomy" id="245834"/>
    <lineage>
        <taxon>Eukaryota</taxon>
        <taxon>Fungi</taxon>
        <taxon>Dikarya</taxon>
        <taxon>Ascomycota</taxon>
        <taxon>Pezizomycotina</taxon>
        <taxon>Dothideomycetes</taxon>
        <taxon>Dothideomycetidae</taxon>
        <taxon>Mycosphaerellales</taxon>
        <taxon>Teratosphaeriaceae</taxon>
        <taxon>Neohortaea</taxon>
    </lineage>
</organism>
<dbReference type="Gene3D" id="3.40.50.200">
    <property type="entry name" value="Peptidase S8/S53 domain"/>
    <property type="match status" value="1"/>
</dbReference>
<evidence type="ECO:0000256" key="1">
    <source>
        <dbReference type="ARBA" id="ARBA00004239"/>
    </source>
</evidence>
<evidence type="ECO:0000256" key="9">
    <source>
        <dbReference type="SAM" id="SignalP"/>
    </source>
</evidence>
<evidence type="ECO:0000259" key="10">
    <source>
        <dbReference type="PROSITE" id="PS51695"/>
    </source>
</evidence>
<dbReference type="InterPro" id="IPR015366">
    <property type="entry name" value="S53_propep"/>
</dbReference>
<dbReference type="GeneID" id="54472846"/>
<feature type="binding site" evidence="8">
    <location>
        <position position="656"/>
    </location>
    <ligand>
        <name>Ca(2+)</name>
        <dbReference type="ChEBI" id="CHEBI:29108"/>
    </ligand>
</feature>
<dbReference type="PANTHER" id="PTHR14218:SF19">
    <property type="entry name" value="SERINE PROTEASE AORO, PUTATIVE (AFU_ORTHOLOGUE AFUA_6G10250)-RELATED"/>
    <property type="match status" value="1"/>
</dbReference>
<dbReference type="GO" id="GO:0004252">
    <property type="term" value="F:serine-type endopeptidase activity"/>
    <property type="evidence" value="ECO:0007669"/>
    <property type="project" value="UniProtKB-UniRule"/>
</dbReference>
<dbReference type="GO" id="GO:0005576">
    <property type="term" value="C:extracellular region"/>
    <property type="evidence" value="ECO:0007669"/>
    <property type="project" value="UniProtKB-SubCell"/>
</dbReference>
<comment type="subcellular location">
    <subcellularLocation>
        <location evidence="1">Secreted</location>
        <location evidence="1">Extracellular space</location>
    </subcellularLocation>
</comment>
<keyword evidence="12" id="KW-1185">Reference proteome</keyword>
<evidence type="ECO:0000256" key="6">
    <source>
        <dbReference type="ARBA" id="ARBA00022837"/>
    </source>
</evidence>
<feature type="active site" description="Charge relay system" evidence="8">
    <location>
        <position position="293"/>
    </location>
</feature>
<dbReference type="RefSeq" id="XP_033594771.1">
    <property type="nucleotide sequence ID" value="XM_033731844.1"/>
</dbReference>
<keyword evidence="9" id="KW-0732">Signal</keyword>
<keyword evidence="5 8" id="KW-0720">Serine protease</keyword>
<proteinExistence type="predicted"/>
<feature type="signal peptide" evidence="9">
    <location>
        <begin position="1"/>
        <end position="18"/>
    </location>
</feature>
<evidence type="ECO:0000256" key="2">
    <source>
        <dbReference type="ARBA" id="ARBA00022670"/>
    </source>
</evidence>
<dbReference type="OrthoDB" id="409122at2759"/>
<feature type="binding site" evidence="8">
    <location>
        <position position="636"/>
    </location>
    <ligand>
        <name>Ca(2+)</name>
        <dbReference type="ChEBI" id="CHEBI:29108"/>
    </ligand>
</feature>
<feature type="active site" description="Charge relay system" evidence="8">
    <location>
        <position position="594"/>
    </location>
</feature>
<dbReference type="InterPro" id="IPR050819">
    <property type="entry name" value="Tripeptidyl-peptidase_I"/>
</dbReference>
<dbReference type="SUPFAM" id="SSF54897">
    <property type="entry name" value="Protease propeptides/inhibitors"/>
    <property type="match status" value="1"/>
</dbReference>
<keyword evidence="2 8" id="KW-0645">Protease</keyword>
<evidence type="ECO:0000313" key="12">
    <source>
        <dbReference type="Proteomes" id="UP000799767"/>
    </source>
</evidence>
<protein>
    <submittedName>
        <fullName evidence="11">Peptidase S8/S53 domain-containing protein</fullName>
    </submittedName>
</protein>
<dbReference type="GO" id="GO:0008240">
    <property type="term" value="F:tripeptidyl-peptidase activity"/>
    <property type="evidence" value="ECO:0007669"/>
    <property type="project" value="TreeGrafter"/>
</dbReference>
<keyword evidence="4 8" id="KW-0378">Hydrolase</keyword>
<dbReference type="GO" id="GO:0046872">
    <property type="term" value="F:metal ion binding"/>
    <property type="evidence" value="ECO:0007669"/>
    <property type="project" value="UniProtKB-UniRule"/>
</dbReference>
<evidence type="ECO:0000256" key="5">
    <source>
        <dbReference type="ARBA" id="ARBA00022825"/>
    </source>
</evidence>
<dbReference type="EMBL" id="MU001631">
    <property type="protein sequence ID" value="KAF2488202.1"/>
    <property type="molecule type" value="Genomic_DNA"/>
</dbReference>
<gene>
    <name evidence="11" type="ORF">BDY17DRAFT_260696</name>
</gene>
<feature type="binding site" evidence="8">
    <location>
        <position position="635"/>
    </location>
    <ligand>
        <name>Ca(2+)</name>
        <dbReference type="ChEBI" id="CHEBI:29108"/>
    </ligand>
</feature>
<feature type="binding site" evidence="8">
    <location>
        <position position="654"/>
    </location>
    <ligand>
        <name>Ca(2+)</name>
        <dbReference type="ChEBI" id="CHEBI:29108"/>
    </ligand>
</feature>
<dbReference type="CDD" id="cd04056">
    <property type="entry name" value="Peptidases_S53"/>
    <property type="match status" value="1"/>
</dbReference>
<sequence>MVHSLLLVAALLADCIAAAPTSHVIHEARDPASVSSRWVQKGRVAPDALLPVRVGLTQSNLDRGEEMLLDVSDPDSPNYGKHWTSEQVTDFFKPSDESTAAVKSWLESSGFSDLSLSDNKAWIAFNAPASKVESLLHAEFYEFEDSVTKGKAPSTHAYSVPKEVQPHIDFITPGLKLLPPTKVKANTFGAARRAPSPPQYSNYGLSTCDEAVNPDCLAALYKIPKQTLTPNPANQLGLYESIFQRWDPTDLDLFFTNYTHGNIPNGTEPVNKAVDGGESETPHHFVSITNGGEIELDLDVAYPIVYPQKIYIYDEDDLHYQRVDIANLTTTFGFNDLLDALDGSYCTYSAYGETGNDPNLDPKYPDPEKHGGFNGTLECGVFKPPYVFSSSYGGQEVDVPIAYQARQCNEFMKLGLQGTSIFFASGDSGVADLPASEGGDSPTGCTGSNSNYTVFNPAWPNSCPYLTNVGATEVAPGATVGGSDAQPEVAVFFPAANPENIYSSGGGFSNIYPRPSYQQSAVEEYLTKHTPPYKSYSDLAKIVPNPAKVNVNELQGKTGGRYNSAGRGYPDVSCNGANATIVIHGEALLESGTSQATPIFASIINRIVEERLAAGKSSLGFLNPAFYKNASIFNDVVKGHNAGCGTNGFETATGWDPVSGLGTPDYPKMLAYFMSLPSGGWNSTSY</sequence>
<dbReference type="GO" id="GO:0006508">
    <property type="term" value="P:proteolysis"/>
    <property type="evidence" value="ECO:0007669"/>
    <property type="project" value="UniProtKB-KW"/>
</dbReference>
<accession>A0A6A6Q7D3</accession>
<reference evidence="11" key="1">
    <citation type="journal article" date="2020" name="Stud. Mycol.">
        <title>101 Dothideomycetes genomes: a test case for predicting lifestyles and emergence of pathogens.</title>
        <authorList>
            <person name="Haridas S."/>
            <person name="Albert R."/>
            <person name="Binder M."/>
            <person name="Bloem J."/>
            <person name="Labutti K."/>
            <person name="Salamov A."/>
            <person name="Andreopoulos B."/>
            <person name="Baker S."/>
            <person name="Barry K."/>
            <person name="Bills G."/>
            <person name="Bluhm B."/>
            <person name="Cannon C."/>
            <person name="Castanera R."/>
            <person name="Culley D."/>
            <person name="Daum C."/>
            <person name="Ezra D."/>
            <person name="Gonzalez J."/>
            <person name="Henrissat B."/>
            <person name="Kuo A."/>
            <person name="Liang C."/>
            <person name="Lipzen A."/>
            <person name="Lutzoni F."/>
            <person name="Magnuson J."/>
            <person name="Mondo S."/>
            <person name="Nolan M."/>
            <person name="Ohm R."/>
            <person name="Pangilinan J."/>
            <person name="Park H.-J."/>
            <person name="Ramirez L."/>
            <person name="Alfaro M."/>
            <person name="Sun H."/>
            <person name="Tritt A."/>
            <person name="Yoshinaga Y."/>
            <person name="Zwiers L.-H."/>
            <person name="Turgeon B."/>
            <person name="Goodwin S."/>
            <person name="Spatafora J."/>
            <person name="Crous P."/>
            <person name="Grigoriev I."/>
        </authorList>
    </citation>
    <scope>NUCLEOTIDE SEQUENCE</scope>
    <source>
        <strain evidence="11">CBS 113389</strain>
    </source>
</reference>
<keyword evidence="7" id="KW-0865">Zymogen</keyword>
<dbReference type="Proteomes" id="UP000799767">
    <property type="component" value="Unassembled WGS sequence"/>
</dbReference>